<dbReference type="Proteomes" id="UP000294963">
    <property type="component" value="Unassembled WGS sequence"/>
</dbReference>
<protein>
    <recommendedName>
        <fullName evidence="2">LTD domain-containing protein</fullName>
    </recommendedName>
</protein>
<dbReference type="InterPro" id="IPR047971">
    <property type="entry name" value="ExeM-like"/>
</dbReference>
<dbReference type="Gene3D" id="3.60.10.10">
    <property type="entry name" value="Endonuclease/exonuclease/phosphatase"/>
    <property type="match status" value="1"/>
</dbReference>
<dbReference type="PROSITE" id="PS51841">
    <property type="entry name" value="LTD"/>
    <property type="match status" value="1"/>
</dbReference>
<feature type="signal peptide" evidence="1">
    <location>
        <begin position="1"/>
        <end position="24"/>
    </location>
</feature>
<dbReference type="CDD" id="cd10283">
    <property type="entry name" value="MnuA_DNase1-like"/>
    <property type="match status" value="1"/>
</dbReference>
<gene>
    <name evidence="3" type="ORF">EC844_11085</name>
</gene>
<dbReference type="EMBL" id="SLVJ01000010">
    <property type="protein sequence ID" value="TCM67044.1"/>
    <property type="molecule type" value="Genomic_DNA"/>
</dbReference>
<dbReference type="AlphaFoldDB" id="A0A4R1XRU0"/>
<evidence type="ECO:0000313" key="3">
    <source>
        <dbReference type="EMBL" id="TCM67044.1"/>
    </source>
</evidence>
<dbReference type="NCBIfam" id="NF033681">
    <property type="entry name" value="ExeM_NucH_DNase"/>
    <property type="match status" value="1"/>
</dbReference>
<sequence>MKILKPHSLALSLMLLGVSVPSYAQLMFSQYVDGSGNKKGMEILNPDNTTIDLVDYEIHQFSNGSSTKTASFKLSGTLKSKQKFLVGRSELKTALGDRVNQVAGLSFNGDDALVLVYKGKAVDRFGRVGELPPGGGWGNSKGNSFARNKTSNDVTLIDASAAFDLTKEWNKWSDRNAFDEYLGAGGETTPPENDKFNCSSKDVPIADLHTAAQNQRYIIRGVLTADYRYANGMSGFYLQTRDTKAKPNLSNAIFVYIPAASKVKGGVAGQEVVLSGRLSSFQNQLQIDQLNQDILTCDQGSNLVKPVDVTLPFSSLTEATGNTPKRYQGMLVKLPQTMTVSENYNYSRFGELALSLGRQYIPTNLYPANSKEAIDLAKNNVLSKIILDDGYGTQNLTPWMPKPFNASNTLRTGYELKNVEGILEYRFNAWRIQPVANKQPEVVASANPRPAAIPVKAASQIRVAAFNVLNYDNGAEKGFPTDRGADSKSEFDRQHAKIVSAMKGIDADVFGLMEIANNGYDDKSAIAYLTKSLGPDWKFVTPPGMKKLGTDVIAVAILYNSKRVKPVNAAVVFDDATQKNRVTMAQSFEPLNGGKIFTVIPNHLKSKGSCDPAQGLDKDQGDGQACWNETRVKHVNGLIQWMAKNPTKVEKPNFLLVGDMNSYAKEDPMLALEKAKFKVLLNDEKIGMGKKAYTYVFGVSSNKLGHGGAGNIDHAIADSDLYPWVKRSFTWAINADEPTGLDYNEEFKTPEQIKDFYSSDAFRSSDHDPVIVDLDFNPSKPPVDQGNGDSGGGSSSIWSVLGLMTLAAGAMFRRRNKQ</sequence>
<keyword evidence="1" id="KW-0732">Signal</keyword>
<evidence type="ECO:0000259" key="2">
    <source>
        <dbReference type="PROSITE" id="PS51841"/>
    </source>
</evidence>
<reference evidence="3 4" key="1">
    <citation type="submission" date="2019-03" db="EMBL/GenBank/DDBJ databases">
        <title>Genomic analyses of the natural microbiome of Caenorhabditis elegans.</title>
        <authorList>
            <person name="Samuel B."/>
        </authorList>
    </citation>
    <scope>NUCLEOTIDE SEQUENCE [LARGE SCALE GENOMIC DNA]</scope>
    <source>
        <strain evidence="3 4">JUb89</strain>
    </source>
</reference>
<dbReference type="PANTHER" id="PTHR42834:SF1">
    <property type="entry name" value="ENDONUCLEASE_EXONUCLEASE_PHOSPHATASE FAMILY PROTEIN (AFU_ORTHOLOGUE AFUA_3G09210)"/>
    <property type="match status" value="1"/>
</dbReference>
<evidence type="ECO:0000256" key="1">
    <source>
        <dbReference type="SAM" id="SignalP"/>
    </source>
</evidence>
<name>A0A4R1XRU0_ACICA</name>
<dbReference type="SUPFAM" id="SSF56219">
    <property type="entry name" value="DNase I-like"/>
    <property type="match status" value="1"/>
</dbReference>
<feature type="chain" id="PRO_5020536137" description="LTD domain-containing protein" evidence="1">
    <location>
        <begin position="25"/>
        <end position="818"/>
    </location>
</feature>
<dbReference type="InterPro" id="IPR036691">
    <property type="entry name" value="Endo/exonu/phosph_ase_sf"/>
</dbReference>
<keyword evidence="4" id="KW-1185">Reference proteome</keyword>
<dbReference type="OrthoDB" id="9800417at2"/>
<dbReference type="PANTHER" id="PTHR42834">
    <property type="entry name" value="ENDONUCLEASE/EXONUCLEASE/PHOSPHATASE FAMILY PROTEIN (AFU_ORTHOLOGUE AFUA_3G09210)"/>
    <property type="match status" value="1"/>
</dbReference>
<proteinExistence type="predicted"/>
<organism evidence="3 4">
    <name type="scientific">Acinetobacter calcoaceticus</name>
    <dbReference type="NCBI Taxonomy" id="471"/>
    <lineage>
        <taxon>Bacteria</taxon>
        <taxon>Pseudomonadati</taxon>
        <taxon>Pseudomonadota</taxon>
        <taxon>Gammaproteobacteria</taxon>
        <taxon>Moraxellales</taxon>
        <taxon>Moraxellaceae</taxon>
        <taxon>Acinetobacter</taxon>
        <taxon>Acinetobacter calcoaceticus/baumannii complex</taxon>
    </lineage>
</organism>
<evidence type="ECO:0000313" key="4">
    <source>
        <dbReference type="Proteomes" id="UP000294963"/>
    </source>
</evidence>
<comment type="caution">
    <text evidence="3">The sequence shown here is derived from an EMBL/GenBank/DDBJ whole genome shotgun (WGS) entry which is preliminary data.</text>
</comment>
<dbReference type="Pfam" id="PF00932">
    <property type="entry name" value="LTD"/>
    <property type="match status" value="1"/>
</dbReference>
<feature type="domain" description="LTD" evidence="2">
    <location>
        <begin position="19"/>
        <end position="158"/>
    </location>
</feature>
<dbReference type="CDD" id="cd04486">
    <property type="entry name" value="YhcR_OBF_like"/>
    <property type="match status" value="1"/>
</dbReference>
<dbReference type="InterPro" id="IPR001322">
    <property type="entry name" value="Lamin_tail_dom"/>
</dbReference>
<accession>A0A4R1XRU0</accession>